<name>A0A0A7EGE0_9GAMM</name>
<evidence type="ECO:0000256" key="8">
    <source>
        <dbReference type="ARBA" id="ARBA00022833"/>
    </source>
</evidence>
<dbReference type="InterPro" id="IPR016024">
    <property type="entry name" value="ARM-type_fold"/>
</dbReference>
<evidence type="ECO:0000313" key="13">
    <source>
        <dbReference type="Proteomes" id="UP000030341"/>
    </source>
</evidence>
<evidence type="ECO:0000313" key="12">
    <source>
        <dbReference type="EMBL" id="AIY65760.1"/>
    </source>
</evidence>
<evidence type="ECO:0000256" key="1">
    <source>
        <dbReference type="ARBA" id="ARBA00001947"/>
    </source>
</evidence>
<feature type="chain" id="PRO_5002027961" description="Microbial collagenase" evidence="11">
    <location>
        <begin position="23"/>
        <end position="563"/>
    </location>
</feature>
<reference evidence="12 13" key="1">
    <citation type="submission" date="2014-11" db="EMBL/GenBank/DDBJ databases">
        <title>Complete Genome Sequence of Pseudoalteromonas sp. Strain OCN003 Isolated from Kaneohe Bay, Oahu, Hawaii.</title>
        <authorList>
            <person name="Beurmann S."/>
            <person name="Videau P."/>
            <person name="Ushijima B."/>
            <person name="Smith A.M."/>
            <person name="Aeby G.S."/>
            <person name="Callahan S.M."/>
            <person name="Belcaid M."/>
        </authorList>
    </citation>
    <scope>NUCLEOTIDE SEQUENCE [LARGE SCALE GENOMIC DNA]</scope>
    <source>
        <strain evidence="12 13">OCN003</strain>
    </source>
</reference>
<dbReference type="GO" id="GO:0004222">
    <property type="term" value="F:metalloendopeptidase activity"/>
    <property type="evidence" value="ECO:0007669"/>
    <property type="project" value="InterPro"/>
</dbReference>
<sequence>MKLTRATSLLLTGLLASGCASTTSEPTNTLLQNPISINAQAYWQLGLTNTDFDALVTNLNAGADINETLYALRGFSYFGNTKNLTAEQLNELDAALFARMQSIAKDDYRTIENYAVTLYRYYYFDDLKDKLAKHLPLLPNVTLSNSSPLAAQYAKWEQLRAIGFLAFEARGEDEIKQAVLAQTDWQQELLDLLQNDNSWQQEHAAWALGYLHYILDDEAAEKALDEKVLAALEQNPITNKEFIFSQRYLVNSFRGKSACDDEFKGRCSEITLDDALPINHKCSDSLFIRAQTLTTEQLNISCERLISQESHFHEVYATNRQPVPNDFNEALRVVIFDNYTGYNQHGQMIFDISTDNGGMYIEGKPSKPGNQATFYSFKAFWKEDFSVWNLNHEYVHYLDGRFNKYDGFGHFPSHLVWWSEGGAELIAQGNSNDRVNKLLHETEQAKWPTLREVFDTTYQDGSKRVYQWSYLAHRYLSENALDDYRQLAHFLRTDYFEGYSELLDSLVAKHSDKFANYLVTYKQANPYQEAAVKAKPNKLYRYLYRDYLMPEALKINAQHNHIL</sequence>
<keyword evidence="9" id="KW-0482">Metalloprotease</keyword>
<dbReference type="Gene3D" id="1.10.390.20">
    <property type="match status" value="1"/>
</dbReference>
<evidence type="ECO:0000256" key="9">
    <source>
        <dbReference type="ARBA" id="ARBA00023049"/>
    </source>
</evidence>
<dbReference type="InterPro" id="IPR011989">
    <property type="entry name" value="ARM-like"/>
</dbReference>
<evidence type="ECO:0000256" key="6">
    <source>
        <dbReference type="ARBA" id="ARBA00022729"/>
    </source>
</evidence>
<evidence type="ECO:0000256" key="11">
    <source>
        <dbReference type="SAM" id="SignalP"/>
    </source>
</evidence>
<keyword evidence="7" id="KW-0378">Hydrolase</keyword>
<dbReference type="GO" id="GO:0008270">
    <property type="term" value="F:zinc ion binding"/>
    <property type="evidence" value="ECO:0007669"/>
    <property type="project" value="InterPro"/>
</dbReference>
<protein>
    <recommendedName>
        <fullName evidence="14">Microbial collagenase</fullName>
    </recommendedName>
</protein>
<accession>A0A0A7EGE0</accession>
<dbReference type="SUPFAM" id="SSF48371">
    <property type="entry name" value="ARM repeat"/>
    <property type="match status" value="1"/>
</dbReference>
<dbReference type="Pfam" id="PF01752">
    <property type="entry name" value="Peptidase_M9"/>
    <property type="match status" value="1"/>
</dbReference>
<dbReference type="STRING" id="1348114.OM33_11865"/>
<organism evidence="12 13">
    <name type="scientific">Pseudoalteromonas piratica</name>
    <dbReference type="NCBI Taxonomy" id="1348114"/>
    <lineage>
        <taxon>Bacteria</taxon>
        <taxon>Pseudomonadati</taxon>
        <taxon>Pseudomonadota</taxon>
        <taxon>Gammaproteobacteria</taxon>
        <taxon>Alteromonadales</taxon>
        <taxon>Pseudoalteromonadaceae</taxon>
        <taxon>Pseudoalteromonas</taxon>
    </lineage>
</organism>
<dbReference type="PRINTS" id="PR00931">
    <property type="entry name" value="MICOLLPTASE"/>
</dbReference>
<dbReference type="GO" id="GO:0006508">
    <property type="term" value="P:proteolysis"/>
    <property type="evidence" value="ECO:0007669"/>
    <property type="project" value="UniProtKB-KW"/>
</dbReference>
<keyword evidence="13" id="KW-1185">Reference proteome</keyword>
<dbReference type="Gene3D" id="3.40.30.160">
    <property type="entry name" value="Collagenase ColT, N-terminal domain"/>
    <property type="match status" value="1"/>
</dbReference>
<dbReference type="PANTHER" id="PTHR13062">
    <property type="entry name" value="COLLAGENASE"/>
    <property type="match status" value="1"/>
</dbReference>
<dbReference type="GO" id="GO:0005576">
    <property type="term" value="C:extracellular region"/>
    <property type="evidence" value="ECO:0007669"/>
    <property type="project" value="UniProtKB-SubCell"/>
</dbReference>
<dbReference type="HOGENOM" id="CLU_462227_0_0_6"/>
<dbReference type="KEGG" id="pseo:OM33_11865"/>
<dbReference type="Gene3D" id="1.25.10.10">
    <property type="entry name" value="Leucine-rich Repeat Variant"/>
    <property type="match status" value="1"/>
</dbReference>
<keyword evidence="4" id="KW-0645">Protease</keyword>
<comment type="subcellular location">
    <subcellularLocation>
        <location evidence="2">Secreted</location>
    </subcellularLocation>
</comment>
<dbReference type="RefSeq" id="WP_038641974.1">
    <property type="nucleotide sequence ID" value="NZ_CP009888.1"/>
</dbReference>
<dbReference type="Proteomes" id="UP000030341">
    <property type="component" value="Chromosome 1"/>
</dbReference>
<gene>
    <name evidence="12" type="ORF">OM33_11865</name>
</gene>
<keyword evidence="5" id="KW-0479">Metal-binding</keyword>
<evidence type="ECO:0000256" key="2">
    <source>
        <dbReference type="ARBA" id="ARBA00004613"/>
    </source>
</evidence>
<dbReference type="PANTHER" id="PTHR13062:SF9">
    <property type="entry name" value="MICROBIAL COLLAGENASE"/>
    <property type="match status" value="1"/>
</dbReference>
<evidence type="ECO:0000256" key="3">
    <source>
        <dbReference type="ARBA" id="ARBA00022525"/>
    </source>
</evidence>
<evidence type="ECO:0008006" key="14">
    <source>
        <dbReference type="Google" id="ProtNLM"/>
    </source>
</evidence>
<dbReference type="eggNOG" id="COG3291">
    <property type="taxonomic scope" value="Bacteria"/>
</dbReference>
<feature type="signal peptide" evidence="11">
    <location>
        <begin position="1"/>
        <end position="22"/>
    </location>
</feature>
<dbReference type="InterPro" id="IPR002169">
    <property type="entry name" value="Peptidase_M9A/M9B"/>
</dbReference>
<evidence type="ECO:0000256" key="10">
    <source>
        <dbReference type="PIRSR" id="PIRSR602169-1"/>
    </source>
</evidence>
<keyword evidence="3" id="KW-0964">Secreted</keyword>
<keyword evidence="8" id="KW-0862">Zinc</keyword>
<evidence type="ECO:0000256" key="4">
    <source>
        <dbReference type="ARBA" id="ARBA00022670"/>
    </source>
</evidence>
<dbReference type="AlphaFoldDB" id="A0A0A7EGE0"/>
<proteinExistence type="predicted"/>
<keyword evidence="6 11" id="KW-0732">Signal</keyword>
<evidence type="ECO:0000256" key="5">
    <source>
        <dbReference type="ARBA" id="ARBA00022723"/>
    </source>
</evidence>
<evidence type="ECO:0000256" key="7">
    <source>
        <dbReference type="ARBA" id="ARBA00022801"/>
    </source>
</evidence>
<dbReference type="EMBL" id="CP009888">
    <property type="protein sequence ID" value="AIY65760.1"/>
    <property type="molecule type" value="Genomic_DNA"/>
</dbReference>
<dbReference type="OrthoDB" id="9802683at2"/>
<comment type="cofactor">
    <cofactor evidence="1">
        <name>Zn(2+)</name>
        <dbReference type="ChEBI" id="CHEBI:29105"/>
    </cofactor>
</comment>
<dbReference type="PROSITE" id="PS51257">
    <property type="entry name" value="PROKAR_LIPOPROTEIN"/>
    <property type="match status" value="1"/>
</dbReference>
<feature type="active site" evidence="10">
    <location>
        <position position="393"/>
    </location>
</feature>